<sequence length="1661" mass="188784">MASLSKTATTRKPKRVEVNQRALVDKVLSRYPEEFTVFRELLQNADDARATKVLIEFQTKDYATHSVGANGKTNGVNGTTNIPDLLTTKLFKWVVRNNGDDFEDKDWGRLTKIADGNPDEQKIGAFGVGFYSVFGITDSPLVLSGGKSLSIFFQGDQLYTLDDTCSQSEWTSIEMVLKDDMQVPVPKPFDLARFLAATMTFMSSVENAHVSFDNKIFMKIAKSRQVPSEIRIPKDMIPRSKENTMHIKGLSVVTQEIIVELTDWARAAGTKMTSTHPHRSGNENLSKDPVKRKGFWDGSKREATKVAKATKVTSRASTYDHPPWSTHGAKYAVYSAQVTTSPSKDLHKGLHAMTKKDPPSHFDFEMVYFSKEEQDARTAEEKSDPDMGSIFRGPQGLFPQLDGEYMSRIFIGQSTAQTTGIGGHMSGRFIPTVERGSIDLTNGHVAKWNQELLYVGGFLARLVYEQEIRKVQDAWPAVNGVVVPTSDARASASREKASYAMRYFTFQPSTPDAKVSKILQDAFFDCFDYSSNVHFPILTNSGIRYTKDVREIHADFTSFMKMVPTQLPTSPGDPPSLVDSLPEKYGVRTYTFSDVVKELQGRTLQEEEMIGCLRWWVNFISSLEVDEERESTLTFLSSLTDNAKSRIGNSMRVIELRNITKFIDSSIWLPWLQSDDALPPDTIPFSFTRTLDRRHIPSSLLWQPMTVVDWLSHLISPQIDAAHDICKNSTYSNRVLGVLGNIWPTMSSEMKSEAKDLMQDVPWIATNLGFRPPGGAYFPEADVFRDLPVVSVSLFDPQILTVLGEFGVKRHLNFEELFAKADKLSTWSATEMIRYLSTDPDAMERLEDIKKYPVFPCDKGRKHCITDLYLPHGEIRPLGLPILAWSRRIDKDSEDEQLLTDMGFLRHPPLEKLIEIAGDPDPKVQRAAFGYLASKFDELYDTEYEPSKYDDMPFIPAIQDGRECVGAYEEVYSDPSWALMGFQKVHPSVDRKVIGRLRMREAPSAKQVIEIFRSSPPKDVNIAMKWFTFLATKQVLSPGDLQQIAEIPIVPVVEPMSQGHSNSSEARLVPPRECFIGGSQYGEGHLYRKLFTFVDFEERANRFLKACGVKAKPDCSDIVHILIKDPKDFLKKAGAEGDPEKYLVELRGLAVGYEGLSEDDKRRMKNAPIFVGYRTSRSSHPDHSASVVRDEFQLVPAHKILLADDMENRRIFGEFVWLAPQDELLEKLYESVGSGYLSAHIKYNVKPINEQPKWTRCEEVRKAILEKLPIFMHEFDEQRLKQGSVHRKWDDKSRFLVKGCKDLKVDKRLDSDYRISAERQRESNEFYVSAEITTEENGRVVLWLKKTDQLDMYDVAVALCRLLFKTHKKHDVLSLMTILETDKEVLRKRGYDVDRIEQAHEAAKLEDKKKEEERERAARNKHSEESGGGQHGGGNSRFRSRFLDFFRWQSGSKNAGKVDVNEINNALKELMEQCAKGQATPKEQQEIRNREHSGAGRKLKDVKYCTELKSTALVPVEVGGAAGLIPVWRQITAREEIPAELTDFANIVHGLNGVLDLSNNENGIFNIFWHPEDRDLMGFNRNRLIFLNLAHYMKHLESGMTPGQAYIHWYYIILHEVAHNKTPFHDEHHELLVSALSAHFLPRLHDVEEVREYFNCATDVL</sequence>
<dbReference type="InterPro" id="IPR022155">
    <property type="entry name" value="DUF3684"/>
</dbReference>
<feature type="region of interest" description="Disordered" evidence="1">
    <location>
        <begin position="1402"/>
        <end position="1436"/>
    </location>
</feature>
<keyword evidence="4" id="KW-1185">Reference proteome</keyword>
<dbReference type="Pfam" id="PF12449">
    <property type="entry name" value="DUF3684"/>
    <property type="match status" value="1"/>
</dbReference>
<dbReference type="Gene3D" id="3.30.565.10">
    <property type="entry name" value="Histidine kinase-like ATPase, C-terminal domain"/>
    <property type="match status" value="1"/>
</dbReference>
<feature type="compositionally biased region" description="Basic and acidic residues" evidence="1">
    <location>
        <begin position="285"/>
        <end position="295"/>
    </location>
</feature>
<dbReference type="InterPro" id="IPR058210">
    <property type="entry name" value="SACS/Nov_dom"/>
</dbReference>
<dbReference type="Proteomes" id="UP000714275">
    <property type="component" value="Unassembled WGS sequence"/>
</dbReference>
<evidence type="ECO:0000313" key="4">
    <source>
        <dbReference type="Proteomes" id="UP000714275"/>
    </source>
</evidence>
<organism evidence="3 4">
    <name type="scientific">Suillus placidus</name>
    <dbReference type="NCBI Taxonomy" id="48579"/>
    <lineage>
        <taxon>Eukaryota</taxon>
        <taxon>Fungi</taxon>
        <taxon>Dikarya</taxon>
        <taxon>Basidiomycota</taxon>
        <taxon>Agaricomycotina</taxon>
        <taxon>Agaricomycetes</taxon>
        <taxon>Agaricomycetidae</taxon>
        <taxon>Boletales</taxon>
        <taxon>Suillineae</taxon>
        <taxon>Suillaceae</taxon>
        <taxon>Suillus</taxon>
    </lineage>
</organism>
<comment type="caution">
    <text evidence="3">The sequence shown here is derived from an EMBL/GenBank/DDBJ whole genome shotgun (WGS) entry which is preliminary data.</text>
</comment>
<name>A0A9P7A6F1_9AGAM</name>
<accession>A0A9P7A6F1</accession>
<reference evidence="3" key="1">
    <citation type="journal article" date="2020" name="New Phytol.">
        <title>Comparative genomics reveals dynamic genome evolution in host specialist ectomycorrhizal fungi.</title>
        <authorList>
            <person name="Lofgren L.A."/>
            <person name="Nguyen N.H."/>
            <person name="Vilgalys R."/>
            <person name="Ruytinx J."/>
            <person name="Liao H.L."/>
            <person name="Branco S."/>
            <person name="Kuo A."/>
            <person name="LaButti K."/>
            <person name="Lipzen A."/>
            <person name="Andreopoulos W."/>
            <person name="Pangilinan J."/>
            <person name="Riley R."/>
            <person name="Hundley H."/>
            <person name="Na H."/>
            <person name="Barry K."/>
            <person name="Grigoriev I.V."/>
            <person name="Stajich J.E."/>
            <person name="Kennedy P.G."/>
        </authorList>
    </citation>
    <scope>NUCLEOTIDE SEQUENCE</scope>
    <source>
        <strain evidence="3">DOB743</strain>
    </source>
</reference>
<feature type="compositionally biased region" description="Basic and acidic residues" evidence="1">
    <location>
        <begin position="1402"/>
        <end position="1425"/>
    </location>
</feature>
<dbReference type="OrthoDB" id="10031156at2759"/>
<dbReference type="SUPFAM" id="SSF55874">
    <property type="entry name" value="ATPase domain of HSP90 chaperone/DNA topoisomerase II/histidine kinase"/>
    <property type="match status" value="1"/>
</dbReference>
<feature type="compositionally biased region" description="Gly residues" evidence="1">
    <location>
        <begin position="1426"/>
        <end position="1435"/>
    </location>
</feature>
<dbReference type="PANTHER" id="PTHR47839">
    <property type="entry name" value="DOMAIN PROTEIN, PUTATIVE (AFU_ORTHOLOGUE AFUA_6G04830)-RELATED"/>
    <property type="match status" value="1"/>
</dbReference>
<dbReference type="EMBL" id="JABBWD010000002">
    <property type="protein sequence ID" value="KAG1783355.1"/>
    <property type="molecule type" value="Genomic_DNA"/>
</dbReference>
<protein>
    <recommendedName>
        <fullName evidence="2">Sacsin/Nov domain-containing protein</fullName>
    </recommendedName>
</protein>
<dbReference type="NCBIfam" id="NF047352">
    <property type="entry name" value="P_loop_sacsin"/>
    <property type="match status" value="1"/>
</dbReference>
<dbReference type="InterPro" id="IPR036890">
    <property type="entry name" value="HATPase_C_sf"/>
</dbReference>
<evidence type="ECO:0000259" key="2">
    <source>
        <dbReference type="Pfam" id="PF25794"/>
    </source>
</evidence>
<evidence type="ECO:0000313" key="3">
    <source>
        <dbReference type="EMBL" id="KAG1783355.1"/>
    </source>
</evidence>
<evidence type="ECO:0000256" key="1">
    <source>
        <dbReference type="SAM" id="MobiDB-lite"/>
    </source>
</evidence>
<dbReference type="PANTHER" id="PTHR47839:SF1">
    <property type="entry name" value="DOMAIN PROTEIN, PUTATIVE (AFU_ORTHOLOGUE AFUA_6G04830)-RELATED"/>
    <property type="match status" value="1"/>
</dbReference>
<feature type="domain" description="Sacsin/Nov" evidence="2">
    <location>
        <begin position="24"/>
        <end position="152"/>
    </location>
</feature>
<dbReference type="Pfam" id="PF25794">
    <property type="entry name" value="SACS"/>
    <property type="match status" value="1"/>
</dbReference>
<proteinExistence type="predicted"/>
<feature type="region of interest" description="Disordered" evidence="1">
    <location>
        <begin position="271"/>
        <end position="295"/>
    </location>
</feature>
<gene>
    <name evidence="3" type="ORF">EV702DRAFT_1061489</name>
</gene>